<evidence type="ECO:0000313" key="3">
    <source>
        <dbReference type="EMBL" id="RED65182.1"/>
    </source>
</evidence>
<dbReference type="AlphaFoldDB" id="A0A3D9ITW4"/>
<reference evidence="3 4" key="1">
    <citation type="submission" date="2018-07" db="EMBL/GenBank/DDBJ databases">
        <title>Genomic Encyclopedia of Type Strains, Phase III (KMG-III): the genomes of soil and plant-associated and newly described type strains.</title>
        <authorList>
            <person name="Whitman W."/>
        </authorList>
    </citation>
    <scope>NUCLEOTIDE SEQUENCE [LARGE SCALE GENOMIC DNA]</scope>
    <source>
        <strain evidence="3 4">CECT 7287</strain>
    </source>
</reference>
<evidence type="ECO:0000313" key="4">
    <source>
        <dbReference type="Proteomes" id="UP000256977"/>
    </source>
</evidence>
<keyword evidence="4" id="KW-1185">Reference proteome</keyword>
<gene>
    <name evidence="3" type="ORF">DFP98_12173</name>
</gene>
<feature type="coiled-coil region" evidence="1">
    <location>
        <begin position="60"/>
        <end position="97"/>
    </location>
</feature>
<organism evidence="3 4">
    <name type="scientific">Cohnella phaseoli</name>
    <dbReference type="NCBI Taxonomy" id="456490"/>
    <lineage>
        <taxon>Bacteria</taxon>
        <taxon>Bacillati</taxon>
        <taxon>Bacillota</taxon>
        <taxon>Bacilli</taxon>
        <taxon>Bacillales</taxon>
        <taxon>Paenibacillaceae</taxon>
        <taxon>Cohnella</taxon>
    </lineage>
</organism>
<proteinExistence type="predicted"/>
<dbReference type="Pfam" id="PF13025">
    <property type="entry name" value="DUF3886"/>
    <property type="match status" value="1"/>
</dbReference>
<evidence type="ECO:0000256" key="2">
    <source>
        <dbReference type="SAM" id="MobiDB-lite"/>
    </source>
</evidence>
<feature type="region of interest" description="Disordered" evidence="2">
    <location>
        <begin position="1"/>
        <end position="55"/>
    </location>
</feature>
<sequence>MSLEERRADPDIDIAKEEYQMAKGNKRRPSPAAAKDSGASWERSEQQGATLKDRLGADTLAKLKLQAETLKQDEAKLKEAKRLEAQAAKEAEQKKREQDFGYLLNESSLDWKKFK</sequence>
<dbReference type="InterPro" id="IPR024980">
    <property type="entry name" value="DUF3886"/>
</dbReference>
<protein>
    <submittedName>
        <fullName evidence="3">Uncharacterized protein DUF3886</fullName>
    </submittedName>
</protein>
<dbReference type="EMBL" id="QRDZ01000021">
    <property type="protein sequence ID" value="RED65182.1"/>
    <property type="molecule type" value="Genomic_DNA"/>
</dbReference>
<accession>A0A3D9ITW4</accession>
<comment type="caution">
    <text evidence="3">The sequence shown here is derived from an EMBL/GenBank/DDBJ whole genome shotgun (WGS) entry which is preliminary data.</text>
</comment>
<keyword evidence="1" id="KW-0175">Coiled coil</keyword>
<evidence type="ECO:0000256" key="1">
    <source>
        <dbReference type="SAM" id="Coils"/>
    </source>
</evidence>
<dbReference type="Proteomes" id="UP000256977">
    <property type="component" value="Unassembled WGS sequence"/>
</dbReference>
<feature type="compositionally biased region" description="Basic and acidic residues" evidence="2">
    <location>
        <begin position="1"/>
        <end position="20"/>
    </location>
</feature>
<name>A0A3D9ITW4_9BACL</name>